<gene>
    <name evidence="2" type="ORF">SARC_12180</name>
</gene>
<keyword evidence="1" id="KW-0812">Transmembrane</keyword>
<sequence length="76" mass="8418">RTLVHMERLTKILPRPATVVCTLCLLGNIAGLSIVLQETYESVYYIHLPVAEPNIADLKGEGTALYDYIVCDLSII</sequence>
<organism evidence="2 3">
    <name type="scientific">Sphaeroforma arctica JP610</name>
    <dbReference type="NCBI Taxonomy" id="667725"/>
    <lineage>
        <taxon>Eukaryota</taxon>
        <taxon>Ichthyosporea</taxon>
        <taxon>Ichthyophonida</taxon>
        <taxon>Sphaeroforma</taxon>
    </lineage>
</organism>
<keyword evidence="1" id="KW-0472">Membrane</keyword>
<name>A0A0L0FFN0_9EUKA</name>
<evidence type="ECO:0000313" key="3">
    <source>
        <dbReference type="Proteomes" id="UP000054560"/>
    </source>
</evidence>
<dbReference type="AlphaFoldDB" id="A0A0L0FFN0"/>
<keyword evidence="3" id="KW-1185">Reference proteome</keyword>
<proteinExistence type="predicted"/>
<dbReference type="RefSeq" id="XP_014149193.1">
    <property type="nucleotide sequence ID" value="XM_014293718.1"/>
</dbReference>
<reference evidence="2 3" key="1">
    <citation type="submission" date="2011-02" db="EMBL/GenBank/DDBJ databases">
        <title>The Genome Sequence of Sphaeroforma arctica JP610.</title>
        <authorList>
            <consortium name="The Broad Institute Genome Sequencing Platform"/>
            <person name="Russ C."/>
            <person name="Cuomo C."/>
            <person name="Young S.K."/>
            <person name="Zeng Q."/>
            <person name="Gargeya S."/>
            <person name="Alvarado L."/>
            <person name="Berlin A."/>
            <person name="Chapman S.B."/>
            <person name="Chen Z."/>
            <person name="Freedman E."/>
            <person name="Gellesch M."/>
            <person name="Goldberg J."/>
            <person name="Griggs A."/>
            <person name="Gujja S."/>
            <person name="Heilman E."/>
            <person name="Heiman D."/>
            <person name="Howarth C."/>
            <person name="Mehta T."/>
            <person name="Neiman D."/>
            <person name="Pearson M."/>
            <person name="Roberts A."/>
            <person name="Saif S."/>
            <person name="Shea T."/>
            <person name="Shenoy N."/>
            <person name="Sisk P."/>
            <person name="Stolte C."/>
            <person name="Sykes S."/>
            <person name="White J."/>
            <person name="Yandava C."/>
            <person name="Burger G."/>
            <person name="Gray M.W."/>
            <person name="Holland P.W.H."/>
            <person name="King N."/>
            <person name="Lang F.B.F."/>
            <person name="Roger A.J."/>
            <person name="Ruiz-Trillo I."/>
            <person name="Haas B."/>
            <person name="Nusbaum C."/>
            <person name="Birren B."/>
        </authorList>
    </citation>
    <scope>NUCLEOTIDE SEQUENCE [LARGE SCALE GENOMIC DNA]</scope>
    <source>
        <strain evidence="2 3">JP610</strain>
    </source>
</reference>
<protein>
    <submittedName>
        <fullName evidence="2">Uncharacterized protein</fullName>
    </submittedName>
</protein>
<feature type="non-terminal residue" evidence="2">
    <location>
        <position position="1"/>
    </location>
</feature>
<dbReference type="Proteomes" id="UP000054560">
    <property type="component" value="Unassembled WGS sequence"/>
</dbReference>
<evidence type="ECO:0000256" key="1">
    <source>
        <dbReference type="SAM" id="Phobius"/>
    </source>
</evidence>
<evidence type="ECO:0000313" key="2">
    <source>
        <dbReference type="EMBL" id="KNC75291.1"/>
    </source>
</evidence>
<dbReference type="EMBL" id="KQ243717">
    <property type="protein sequence ID" value="KNC75291.1"/>
    <property type="molecule type" value="Genomic_DNA"/>
</dbReference>
<dbReference type="GeneID" id="25912684"/>
<keyword evidence="1" id="KW-1133">Transmembrane helix</keyword>
<accession>A0A0L0FFN0</accession>
<feature type="transmembrane region" description="Helical" evidence="1">
    <location>
        <begin position="12"/>
        <end position="36"/>
    </location>
</feature>